<dbReference type="SUPFAM" id="SSF46785">
    <property type="entry name" value="Winged helix' DNA-binding domain"/>
    <property type="match status" value="1"/>
</dbReference>
<evidence type="ECO:0000313" key="12">
    <source>
        <dbReference type="EMBL" id="RUS89555.1"/>
    </source>
</evidence>
<keyword evidence="5" id="KW-0238">DNA-binding</keyword>
<dbReference type="Proteomes" id="UP000271974">
    <property type="component" value="Unassembled WGS sequence"/>
</dbReference>
<feature type="compositionally biased region" description="Low complexity" evidence="10">
    <location>
        <begin position="930"/>
        <end position="952"/>
    </location>
</feature>
<feature type="region of interest" description="Disordered" evidence="10">
    <location>
        <begin position="839"/>
        <end position="913"/>
    </location>
</feature>
<name>A0A3S1BJ54_ELYCH</name>
<feature type="compositionally biased region" description="Low complexity" evidence="10">
    <location>
        <begin position="1085"/>
        <end position="1101"/>
    </location>
</feature>
<dbReference type="GO" id="GO:0000981">
    <property type="term" value="F:DNA-binding transcription factor activity, RNA polymerase II-specific"/>
    <property type="evidence" value="ECO:0007669"/>
    <property type="project" value="TreeGrafter"/>
</dbReference>
<feature type="region of interest" description="Disordered" evidence="10">
    <location>
        <begin position="168"/>
        <end position="212"/>
    </location>
</feature>
<dbReference type="GO" id="GO:0005634">
    <property type="term" value="C:nucleus"/>
    <property type="evidence" value="ECO:0007669"/>
    <property type="project" value="UniProtKB-SubCell"/>
</dbReference>
<evidence type="ECO:0000256" key="7">
    <source>
        <dbReference type="ARBA" id="ARBA00023242"/>
    </source>
</evidence>
<keyword evidence="13" id="KW-1185">Reference proteome</keyword>
<dbReference type="InterPro" id="IPR036388">
    <property type="entry name" value="WH-like_DNA-bd_sf"/>
</dbReference>
<feature type="compositionally biased region" description="Basic and acidic residues" evidence="10">
    <location>
        <begin position="39"/>
        <end position="49"/>
    </location>
</feature>
<dbReference type="InterPro" id="IPR057321">
    <property type="entry name" value="RFX1-4/6/8-like_BCD"/>
</dbReference>
<dbReference type="PANTHER" id="PTHR12619:SF28">
    <property type="entry name" value="DNA-BINDING PROTEIN RFX6"/>
    <property type="match status" value="1"/>
</dbReference>
<evidence type="ECO:0000256" key="1">
    <source>
        <dbReference type="ARBA" id="ARBA00004123"/>
    </source>
</evidence>
<keyword evidence="3" id="KW-0221">Differentiation</keyword>
<dbReference type="InterPro" id="IPR039779">
    <property type="entry name" value="RFX-like"/>
</dbReference>
<keyword evidence="6" id="KW-0804">Transcription</keyword>
<evidence type="ECO:0000256" key="10">
    <source>
        <dbReference type="SAM" id="MobiDB-lite"/>
    </source>
</evidence>
<dbReference type="GO" id="GO:0000978">
    <property type="term" value="F:RNA polymerase II cis-regulatory region sequence-specific DNA binding"/>
    <property type="evidence" value="ECO:0007669"/>
    <property type="project" value="TreeGrafter"/>
</dbReference>
<organism evidence="12 13">
    <name type="scientific">Elysia chlorotica</name>
    <name type="common">Eastern emerald elysia</name>
    <name type="synonym">Sea slug</name>
    <dbReference type="NCBI Taxonomy" id="188477"/>
    <lineage>
        <taxon>Eukaryota</taxon>
        <taxon>Metazoa</taxon>
        <taxon>Spiralia</taxon>
        <taxon>Lophotrochozoa</taxon>
        <taxon>Mollusca</taxon>
        <taxon>Gastropoda</taxon>
        <taxon>Heterobranchia</taxon>
        <taxon>Euthyneura</taxon>
        <taxon>Panpulmonata</taxon>
        <taxon>Sacoglossa</taxon>
        <taxon>Placobranchoidea</taxon>
        <taxon>Plakobranchidae</taxon>
        <taxon>Elysia</taxon>
    </lineage>
</organism>
<keyword evidence="4" id="KW-0805">Transcription regulation</keyword>
<proteinExistence type="predicted"/>
<accession>A0A3S1BJ54</accession>
<feature type="region of interest" description="Disordered" evidence="10">
    <location>
        <begin position="35"/>
        <end position="58"/>
    </location>
</feature>
<dbReference type="PANTHER" id="PTHR12619">
    <property type="entry name" value="RFX TRANSCRIPTION FACTOR FAMILY"/>
    <property type="match status" value="1"/>
</dbReference>
<comment type="caution">
    <text evidence="12">The sequence shown here is derived from an EMBL/GenBank/DDBJ whole genome shotgun (WGS) entry which is preliminary data.</text>
</comment>
<feature type="region of interest" description="Disordered" evidence="10">
    <location>
        <begin position="1075"/>
        <end position="1101"/>
    </location>
</feature>
<dbReference type="InterPro" id="IPR003150">
    <property type="entry name" value="DNA-bd_RFX"/>
</dbReference>
<reference evidence="12 13" key="1">
    <citation type="submission" date="2019-01" db="EMBL/GenBank/DDBJ databases">
        <title>A draft genome assembly of the solar-powered sea slug Elysia chlorotica.</title>
        <authorList>
            <person name="Cai H."/>
            <person name="Li Q."/>
            <person name="Fang X."/>
            <person name="Li J."/>
            <person name="Curtis N.E."/>
            <person name="Altenburger A."/>
            <person name="Shibata T."/>
            <person name="Feng M."/>
            <person name="Maeda T."/>
            <person name="Schwartz J.A."/>
            <person name="Shigenobu S."/>
            <person name="Lundholm N."/>
            <person name="Nishiyama T."/>
            <person name="Yang H."/>
            <person name="Hasebe M."/>
            <person name="Li S."/>
            <person name="Pierce S.K."/>
            <person name="Wang J."/>
        </authorList>
    </citation>
    <scope>NUCLEOTIDE SEQUENCE [LARGE SCALE GENOMIC DNA]</scope>
    <source>
        <strain evidence="12">EC2010</strain>
        <tissue evidence="12">Whole organism of an adult</tissue>
    </source>
</reference>
<dbReference type="EMBL" id="RQTK01000052">
    <property type="protein sequence ID" value="RUS89555.1"/>
    <property type="molecule type" value="Genomic_DNA"/>
</dbReference>
<dbReference type="Gene3D" id="1.10.10.10">
    <property type="entry name" value="Winged helix-like DNA-binding domain superfamily/Winged helix DNA-binding domain"/>
    <property type="match status" value="1"/>
</dbReference>
<evidence type="ECO:0000256" key="4">
    <source>
        <dbReference type="ARBA" id="ARBA00023015"/>
    </source>
</evidence>
<feature type="domain" description="RFX-type winged-helix" evidence="11">
    <location>
        <begin position="231"/>
        <end position="306"/>
    </location>
</feature>
<feature type="compositionally biased region" description="Polar residues" evidence="10">
    <location>
        <begin position="879"/>
        <end position="890"/>
    </location>
</feature>
<dbReference type="FunFam" id="1.10.10.10:FF:000211">
    <property type="entry name" value="Regulatory factor X, 6"/>
    <property type="match status" value="1"/>
</dbReference>
<dbReference type="STRING" id="188477.A0A3S1BJ54"/>
<dbReference type="OrthoDB" id="10056949at2759"/>
<protein>
    <recommendedName>
        <fullName evidence="8">DNA-binding protein RFX6</fullName>
    </recommendedName>
    <alternativeName>
        <fullName evidence="9">Regulatory factor X 6</fullName>
    </alternativeName>
</protein>
<evidence type="ECO:0000256" key="3">
    <source>
        <dbReference type="ARBA" id="ARBA00022782"/>
    </source>
</evidence>
<keyword evidence="2" id="KW-0217">Developmental protein</keyword>
<dbReference type="InterPro" id="IPR036390">
    <property type="entry name" value="WH_DNA-bd_sf"/>
</dbReference>
<feature type="compositionally biased region" description="Basic residues" evidence="10">
    <location>
        <begin position="1075"/>
        <end position="1084"/>
    </location>
</feature>
<evidence type="ECO:0000256" key="9">
    <source>
        <dbReference type="ARBA" id="ARBA00077088"/>
    </source>
</evidence>
<dbReference type="GO" id="GO:0030154">
    <property type="term" value="P:cell differentiation"/>
    <property type="evidence" value="ECO:0007669"/>
    <property type="project" value="UniProtKB-KW"/>
</dbReference>
<evidence type="ECO:0000313" key="13">
    <source>
        <dbReference type="Proteomes" id="UP000271974"/>
    </source>
</evidence>
<feature type="compositionally biased region" description="Acidic residues" evidence="10">
    <location>
        <begin position="182"/>
        <end position="197"/>
    </location>
</feature>
<evidence type="ECO:0000256" key="5">
    <source>
        <dbReference type="ARBA" id="ARBA00023125"/>
    </source>
</evidence>
<feature type="region of interest" description="Disordered" evidence="10">
    <location>
        <begin position="998"/>
        <end position="1043"/>
    </location>
</feature>
<evidence type="ECO:0000256" key="2">
    <source>
        <dbReference type="ARBA" id="ARBA00022473"/>
    </source>
</evidence>
<evidence type="ECO:0000256" key="8">
    <source>
        <dbReference type="ARBA" id="ARBA00072476"/>
    </source>
</evidence>
<dbReference type="Pfam" id="PF25340">
    <property type="entry name" value="BCD_RFX"/>
    <property type="match status" value="1"/>
</dbReference>
<feature type="region of interest" description="Disordered" evidence="10">
    <location>
        <begin position="930"/>
        <end position="961"/>
    </location>
</feature>
<dbReference type="PROSITE" id="PS51526">
    <property type="entry name" value="RFX_DBD"/>
    <property type="match status" value="1"/>
</dbReference>
<feature type="compositionally biased region" description="Low complexity" evidence="10">
    <location>
        <begin position="866"/>
        <end position="878"/>
    </location>
</feature>
<keyword evidence="7" id="KW-0539">Nucleus</keyword>
<sequence>MPCDIEAHSKNEDGSVDNRITAVPVYPDRACAGLPCQSPHRDQRPDDKISNQGAAMGRSSNWCQSPVFVDTPVSQRVLHAAIIKVAGRKFTAACTNNAGAWSLGLGPNNTRAPKQIPKDYDALPTATANTSASPGCINSSTNGANNVHHLPANNTMEAEPLTLDDVIMADGSDPKKSNGLDTNDDMEDERDDDGGENLDDKSEISVDSQGVPTKKTVAQIMKDKKRQTHLTLQWLEENYCVCEGVCLPRCILYSHYLDFCRNESLEPACAATFGKTIRQKFPHLTTRRLGTRGHSKYHYYGIGIRETSQYYHSVYSGKGLTRFSGCKLKNEGGFTRKYSLNSKTGTLLPDFPNSRYLILPAAVPREKVETLIMMYKTHCQCVLDTAINGNFQEIQNFLLHFWQGLPEHLLALVQSDVIADIVCVCDSILYKVLTDVLIPATMQEMPETLLCDIRNFAKHWESWVSSALENLPDRLLERKLPVARRFAQALKRQTSFLHLAQTARPVLYDANLVNAMIADVERIDLSSISSQAFQVGGTTSTEDEDDQLNAEFLREFKELLRKQATVEAFTEWLDMLVEQKVIKPSKQNGKIFKKRAQAYLLKWSFFGARVMHNLTLNNAQSFASFHLIRMLLDEYVLLAVEGQLHSEAETALQTLLEKHMQPDDTGAKLNLQQPAGTCFVANQSRSSCHVDILKREPVLEQQAKGFPSRPEPLAPEDRTLGLFPAPVGSLALQSLPTATQAISNSGNPLLTPPTSPVLTNQNAVRTSVISLGPNAAAGHAGIAQRFSNSAGSFLYGANHPKDHGSDRNENSSFTIDGLGLHNSFFTSGLQHEETFRQPYHFNNHNSNSSSLQKSQLVPLGGHTECNNSVNNSVAGASGYETNKTSPSAQHGGSRKDSVSSSSEQERWLTSSSLQQVTALNSTSDFSFNYKNNNTNNNSSSSNKTSISNNNNSEGSFIKPTPISVDVSASDRTHDSYVNTTTSTISSGVRDTIRNTGAGVTSLAVGNPGDSARNGGGGFPTGNLYTPPHAYHPQHHYPQHPYPTSVLAHHHHHFYHANNSANVAAAQPSLANSFYHHHHHHHQPQSHHQQQQQQQHQQQQSQLQPLYNISKHADNFDHAYPYSSYLDGLHQYHPQENLSTYLSAFGSSASSLQHGYPASGGGGASLGGHTGGGGVASAVGGVGSSVGSGSAFNVVHSQYSTSSTSFGTQSYGVQQNTDFFSGSMFHHPTTAGPPKPVAEHVPVIQQSFPVVASAAAVGQFQSEARDPLNLLDKTYGLGGKTKDALTIYSGGGGACASPRSMTHHSMLPHVHGPSLPHFPGEDYLTSVGLGMSSILAADPDIFSSFSDSTPLPSIGSVFLS</sequence>
<dbReference type="Pfam" id="PF02257">
    <property type="entry name" value="RFX_DNA_binding"/>
    <property type="match status" value="1"/>
</dbReference>
<evidence type="ECO:0000256" key="6">
    <source>
        <dbReference type="ARBA" id="ARBA00023163"/>
    </source>
</evidence>
<gene>
    <name evidence="12" type="ORF">EGW08_002673</name>
</gene>
<evidence type="ECO:0000259" key="11">
    <source>
        <dbReference type="PROSITE" id="PS51526"/>
    </source>
</evidence>
<comment type="subcellular location">
    <subcellularLocation>
        <location evidence="1">Nucleus</location>
    </subcellularLocation>
</comment>